<keyword evidence="6" id="KW-1185">Reference proteome</keyword>
<accession>A0ABY0IIF2</accession>
<evidence type="ECO:0000256" key="1">
    <source>
        <dbReference type="RuleBase" id="RU004508"/>
    </source>
</evidence>
<keyword evidence="2" id="KW-1133">Transmembrane helix</keyword>
<dbReference type="SUPFAM" id="SSF53383">
    <property type="entry name" value="PLP-dependent transferases"/>
    <property type="match status" value="1"/>
</dbReference>
<dbReference type="Gene3D" id="3.40.50.20">
    <property type="match status" value="1"/>
</dbReference>
<dbReference type="InterPro" id="IPR015424">
    <property type="entry name" value="PyrdxlP-dep_Trfase"/>
</dbReference>
<evidence type="ECO:0000259" key="3">
    <source>
        <dbReference type="Pfam" id="PF02397"/>
    </source>
</evidence>
<keyword evidence="1" id="KW-0663">Pyridoxal phosphate</keyword>
<protein>
    <submittedName>
        <fullName evidence="5">Aminotransferase class I/II-fold pyridoxal phosphate-dependent enzyme</fullName>
    </submittedName>
</protein>
<dbReference type="InterPro" id="IPR015421">
    <property type="entry name" value="PyrdxlP-dep_Trfase_major"/>
</dbReference>
<keyword evidence="5" id="KW-0032">Aminotransferase</keyword>
<dbReference type="EMBL" id="QDKL01000002">
    <property type="protein sequence ID" value="RZF21646.1"/>
    <property type="molecule type" value="Genomic_DNA"/>
</dbReference>
<sequence length="773" mass="85269">MKRAFDIAFSIFAIAITSPILVLVSFLSLLIQGRPIFFIQERVGYKNKIFKMIKFRTMSLDTSLDESQRIGFYGKMLRKFSIDELPEFFNILFGDLSVVGPRPLLKEYIPFYTKEQARRHDVKPGLTGLAQVSGRNSLSWNEKFKFDISYIEEQSFFFDIKIILMTIKQMIKPVGINSSKTKSMERFDHPFYLFGGGGHSLSVQFAAEESGQDIYAIYDKNLDNIQALHSYKEAILTDSLPVNITGVRGVLAIGSNSIRKKLSQDLSVKWETIIHPSATIHESAVIGHGTVVLSGAYIGPNAVVGNHVIINTGSIVEHDCVVEDFSHICPNTTLCGGVHIGELTMVGAGSVVKPLVKICSEVVIGLNSSVIKNIDKPGTYIGQPVRRLPVNKEVEKADIRLSMAKPVIEKDDIDGVVSVLESGILSLGPKVEEFEKNIQDYIGVKEAVAVSSGTSALYLALLALGVGEGDEVIVPSYTFVSSVSVILHAGATPVFADIEDVTHCVCPRDIEAKITDKTKVILGVDIFGHPANWKEICKIAKKHNLKTIDDSCEALGAKIDGKMVGTFADVSTFAFYPNKQITTGEGGILVTDDEEVAMHVRALRNQGRSSMGGWLKHDFLGFNCRMSELSASLGVTQLNKIDKILDDRERVAHMYNDALKGHENLTLQVIDEGVTMSWFVYVVKLGRGISRDAVIEELGKREIPARAYFDAIHEQPFMKNFKVDTSGLENTIDISTRTLALPFHGMMTKEEVDFVSKNLIEVIDLLKPQLAVA</sequence>
<organism evidence="5 6">
    <name type="scientific">Halobacteriovorax vibrionivorans</name>
    <dbReference type="NCBI Taxonomy" id="2152716"/>
    <lineage>
        <taxon>Bacteria</taxon>
        <taxon>Pseudomonadati</taxon>
        <taxon>Bdellovibrionota</taxon>
        <taxon>Bacteriovoracia</taxon>
        <taxon>Bacteriovoracales</taxon>
        <taxon>Halobacteriovoraceae</taxon>
        <taxon>Halobacteriovorax</taxon>
    </lineage>
</organism>
<dbReference type="InterPro" id="IPR041561">
    <property type="entry name" value="PglD_N"/>
</dbReference>
<gene>
    <name evidence="5" type="ORF">DAY19_08125</name>
</gene>
<dbReference type="Proteomes" id="UP000443582">
    <property type="component" value="Unassembled WGS sequence"/>
</dbReference>
<dbReference type="RefSeq" id="WP_115361239.1">
    <property type="nucleotide sequence ID" value="NZ_QDKL01000002.1"/>
</dbReference>
<comment type="similarity">
    <text evidence="1">Belongs to the DegT/DnrJ/EryC1 family.</text>
</comment>
<dbReference type="PANTHER" id="PTHR30244:SF39">
    <property type="entry name" value="BLR3650 PROTEIN"/>
    <property type="match status" value="1"/>
</dbReference>
<dbReference type="Pfam" id="PF01041">
    <property type="entry name" value="DegT_DnrJ_EryC1"/>
    <property type="match status" value="1"/>
</dbReference>
<feature type="domain" description="Bacterial sugar transferase" evidence="3">
    <location>
        <begin position="2"/>
        <end position="172"/>
    </location>
</feature>
<dbReference type="Pfam" id="PF17836">
    <property type="entry name" value="PglD_N"/>
    <property type="match status" value="1"/>
</dbReference>
<dbReference type="InterPro" id="IPR011004">
    <property type="entry name" value="Trimer_LpxA-like_sf"/>
</dbReference>
<feature type="transmembrane region" description="Helical" evidence="2">
    <location>
        <begin position="7"/>
        <end position="31"/>
    </location>
</feature>
<evidence type="ECO:0000313" key="6">
    <source>
        <dbReference type="Proteomes" id="UP000443582"/>
    </source>
</evidence>
<evidence type="ECO:0000259" key="4">
    <source>
        <dbReference type="Pfam" id="PF17836"/>
    </source>
</evidence>
<feature type="domain" description="PglD N-terminal" evidence="4">
    <location>
        <begin position="192"/>
        <end position="265"/>
    </location>
</feature>
<dbReference type="GO" id="GO:0008483">
    <property type="term" value="F:transaminase activity"/>
    <property type="evidence" value="ECO:0007669"/>
    <property type="project" value="UniProtKB-KW"/>
</dbReference>
<evidence type="ECO:0000313" key="5">
    <source>
        <dbReference type="EMBL" id="RZF21646.1"/>
    </source>
</evidence>
<name>A0ABY0IIF2_9BACT</name>
<dbReference type="CDD" id="cd03360">
    <property type="entry name" value="LbH_AT_putative"/>
    <property type="match status" value="1"/>
</dbReference>
<dbReference type="Gene3D" id="3.90.1150.10">
    <property type="entry name" value="Aspartate Aminotransferase, domain 1"/>
    <property type="match status" value="1"/>
</dbReference>
<keyword evidence="2" id="KW-0472">Membrane</keyword>
<dbReference type="Gene3D" id="3.40.640.10">
    <property type="entry name" value="Type I PLP-dependent aspartate aminotransferase-like (Major domain)"/>
    <property type="match status" value="1"/>
</dbReference>
<dbReference type="InterPro" id="IPR003362">
    <property type="entry name" value="Bact_transf"/>
</dbReference>
<comment type="caution">
    <text evidence="5">The sequence shown here is derived from an EMBL/GenBank/DDBJ whole genome shotgun (WGS) entry which is preliminary data.</text>
</comment>
<keyword evidence="5" id="KW-0808">Transferase</keyword>
<dbReference type="InterPro" id="IPR000653">
    <property type="entry name" value="DegT/StrS_aminotransferase"/>
</dbReference>
<dbReference type="Pfam" id="PF02397">
    <property type="entry name" value="Bac_transf"/>
    <property type="match status" value="1"/>
</dbReference>
<dbReference type="InterPro" id="IPR020019">
    <property type="entry name" value="AcTrfase_PglD-like"/>
</dbReference>
<dbReference type="InterPro" id="IPR015422">
    <property type="entry name" value="PyrdxlP-dep_Trfase_small"/>
</dbReference>
<dbReference type="CDD" id="cd00616">
    <property type="entry name" value="AHBA_syn"/>
    <property type="match status" value="1"/>
</dbReference>
<keyword evidence="2" id="KW-0812">Transmembrane</keyword>
<proteinExistence type="inferred from homology"/>
<dbReference type="PANTHER" id="PTHR30244">
    <property type="entry name" value="TRANSAMINASE"/>
    <property type="match status" value="1"/>
</dbReference>
<dbReference type="NCBIfam" id="TIGR03570">
    <property type="entry name" value="NeuD_NnaD"/>
    <property type="match status" value="1"/>
</dbReference>
<dbReference type="SUPFAM" id="SSF51161">
    <property type="entry name" value="Trimeric LpxA-like enzymes"/>
    <property type="match status" value="1"/>
</dbReference>
<reference evidence="6" key="1">
    <citation type="journal article" date="2019" name="Int. J. Syst. Evol. Microbiol.">
        <title>Halobacteriovorax valvorus sp. nov., a novel prokaryotic predator isolated from coastal seawater of China.</title>
        <authorList>
            <person name="Chen M.-X."/>
        </authorList>
    </citation>
    <scope>NUCLEOTIDE SEQUENCE [LARGE SCALE GENOMIC DNA]</scope>
    <source>
        <strain evidence="6">BL9</strain>
    </source>
</reference>
<dbReference type="Gene3D" id="2.160.10.10">
    <property type="entry name" value="Hexapeptide repeat proteins"/>
    <property type="match status" value="1"/>
</dbReference>
<evidence type="ECO:0000256" key="2">
    <source>
        <dbReference type="SAM" id="Phobius"/>
    </source>
</evidence>